<protein>
    <recommendedName>
        <fullName evidence="9">DUF676 domain-containing protein</fullName>
    </recommendedName>
</protein>
<evidence type="ECO:0000256" key="6">
    <source>
        <dbReference type="ARBA" id="ARBA00023136"/>
    </source>
</evidence>
<evidence type="ECO:0000313" key="7">
    <source>
        <dbReference type="EMBL" id="OAE26265.1"/>
    </source>
</evidence>
<evidence type="ECO:0000256" key="3">
    <source>
        <dbReference type="ARBA" id="ARBA00004370"/>
    </source>
</evidence>
<dbReference type="InterPro" id="IPR029058">
    <property type="entry name" value="AB_hydrolase_fold"/>
</dbReference>
<dbReference type="InterPro" id="IPR052374">
    <property type="entry name" value="SERAC1"/>
</dbReference>
<dbReference type="GO" id="GO:0016020">
    <property type="term" value="C:membrane"/>
    <property type="evidence" value="ECO:0007669"/>
    <property type="project" value="UniProtKB-SubCell"/>
</dbReference>
<evidence type="ECO:0008006" key="9">
    <source>
        <dbReference type="Google" id="ProtNLM"/>
    </source>
</evidence>
<organism evidence="7 8">
    <name type="scientific">Marchantia polymorpha subsp. ruderalis</name>
    <dbReference type="NCBI Taxonomy" id="1480154"/>
    <lineage>
        <taxon>Eukaryota</taxon>
        <taxon>Viridiplantae</taxon>
        <taxon>Streptophyta</taxon>
        <taxon>Embryophyta</taxon>
        <taxon>Marchantiophyta</taxon>
        <taxon>Marchantiopsida</taxon>
        <taxon>Marchantiidae</taxon>
        <taxon>Marchantiales</taxon>
        <taxon>Marchantiaceae</taxon>
        <taxon>Marchantia</taxon>
    </lineage>
</organism>
<keyword evidence="5" id="KW-0496">Mitochondrion</keyword>
<comment type="caution">
    <text evidence="7">The sequence shown here is derived from an EMBL/GenBank/DDBJ whole genome shotgun (WGS) entry which is preliminary data.</text>
</comment>
<proteinExistence type="predicted"/>
<keyword evidence="6" id="KW-0472">Membrane</keyword>
<dbReference type="AlphaFoldDB" id="A0A176W1A9"/>
<keyword evidence="8" id="KW-1185">Reference proteome</keyword>
<keyword evidence="4" id="KW-0256">Endoplasmic reticulum</keyword>
<dbReference type="EMBL" id="LVLJ01002197">
    <property type="protein sequence ID" value="OAE26265.1"/>
    <property type="molecule type" value="Genomic_DNA"/>
</dbReference>
<evidence type="ECO:0000313" key="8">
    <source>
        <dbReference type="Proteomes" id="UP000077202"/>
    </source>
</evidence>
<evidence type="ECO:0000256" key="1">
    <source>
        <dbReference type="ARBA" id="ARBA00004173"/>
    </source>
</evidence>
<dbReference type="Gene3D" id="3.40.50.1820">
    <property type="entry name" value="alpha/beta hydrolase"/>
    <property type="match status" value="1"/>
</dbReference>
<dbReference type="GO" id="GO:0005739">
    <property type="term" value="C:mitochondrion"/>
    <property type="evidence" value="ECO:0007669"/>
    <property type="project" value="UniProtKB-SubCell"/>
</dbReference>
<accession>A0A176W1A9</accession>
<dbReference type="PANTHER" id="PTHR48182:SF2">
    <property type="entry name" value="PROTEIN SERAC1"/>
    <property type="match status" value="1"/>
</dbReference>
<evidence type="ECO:0000256" key="4">
    <source>
        <dbReference type="ARBA" id="ARBA00022824"/>
    </source>
</evidence>
<dbReference type="SUPFAM" id="SSF53474">
    <property type="entry name" value="alpha/beta-Hydrolases"/>
    <property type="match status" value="1"/>
</dbReference>
<gene>
    <name evidence="7" type="ORF">AXG93_626s1000</name>
</gene>
<evidence type="ECO:0000256" key="2">
    <source>
        <dbReference type="ARBA" id="ARBA00004240"/>
    </source>
</evidence>
<dbReference type="Proteomes" id="UP000077202">
    <property type="component" value="Unassembled WGS sequence"/>
</dbReference>
<dbReference type="PANTHER" id="PTHR48182">
    <property type="entry name" value="PROTEIN SERAC1"/>
    <property type="match status" value="1"/>
</dbReference>
<name>A0A176W1A9_MARPO</name>
<dbReference type="GO" id="GO:0005783">
    <property type="term" value="C:endoplasmic reticulum"/>
    <property type="evidence" value="ECO:0007669"/>
    <property type="project" value="UniProtKB-SubCell"/>
</dbReference>
<evidence type="ECO:0000256" key="5">
    <source>
        <dbReference type="ARBA" id="ARBA00023128"/>
    </source>
</evidence>
<reference evidence="7" key="1">
    <citation type="submission" date="2016-03" db="EMBL/GenBank/DDBJ databases">
        <title>Mechanisms controlling the formation of the plant cell surface in tip-growing cells are functionally conserved among land plants.</title>
        <authorList>
            <person name="Honkanen S."/>
            <person name="Jones V.A."/>
            <person name="Morieri G."/>
            <person name="Champion C."/>
            <person name="Hetherington A.J."/>
            <person name="Kelly S."/>
            <person name="Saint-Marcoux D."/>
            <person name="Proust H."/>
            <person name="Prescott H."/>
            <person name="Dolan L."/>
        </authorList>
    </citation>
    <scope>NUCLEOTIDE SEQUENCE [LARGE SCALE GENOMIC DNA]</scope>
    <source>
        <tissue evidence="7">Whole gametophyte</tissue>
    </source>
</reference>
<comment type="subcellular location">
    <subcellularLocation>
        <location evidence="2">Endoplasmic reticulum</location>
    </subcellularLocation>
    <subcellularLocation>
        <location evidence="3">Membrane</location>
    </subcellularLocation>
    <subcellularLocation>
        <location evidence="1">Mitochondrion</location>
    </subcellularLocation>
</comment>
<sequence length="384" mass="42977">MVVRTSLEGSSNSVSPVYENLSRRASEVACRPKQRHSGEIEEKGFLLTIVVPLFPQSYRARYDVKLNTMSETCEFKRVGEYVYELKHEDNPEAVTVFFHGLLVDESEKDHAFWSTWTKFRTHECWPVTMLPKLLADKSPSDPCRIRVLAVSYEGRVSVPDGTDGTDHFLLVENLISELIYSGRCHGPDGVGAGEVPVFLVGHDLGGLIIKEFVMAVEKQDDSIGRLRQEEEDDLKEKEKRQNFLSNLSAIFFYATPHNGSEAIEDLAKGVPEDSRNRMLALLSVLGSDMSRINADFSLYRSGRGVGSDVRFKTYAIVAQNPTSQKGCGKTMLVPEASARFDMDNFYSVSADHFEVCQPKGTWSAALTELGEAIYEHVSQIRSSK</sequence>